<feature type="transmembrane region" description="Helical" evidence="3">
    <location>
        <begin position="45"/>
        <end position="69"/>
    </location>
</feature>
<comment type="subcellular location">
    <subcellularLocation>
        <location evidence="1">Membrane</location>
    </subcellularLocation>
</comment>
<dbReference type="Pfam" id="PF01757">
    <property type="entry name" value="Acyl_transf_3"/>
    <property type="match status" value="1"/>
</dbReference>
<feature type="transmembrane region" description="Helical" evidence="3">
    <location>
        <begin position="136"/>
        <end position="155"/>
    </location>
</feature>
<evidence type="ECO:0000313" key="6">
    <source>
        <dbReference type="Proteomes" id="UP000267430"/>
    </source>
</evidence>
<accession>A0A433HP69</accession>
<keyword evidence="3" id="KW-0812">Transmembrane</keyword>
<dbReference type="OrthoDB" id="9807022at2"/>
<feature type="transmembrane region" description="Helical" evidence="3">
    <location>
        <begin position="315"/>
        <end position="335"/>
    </location>
</feature>
<feature type="transmembrane region" description="Helical" evidence="3">
    <location>
        <begin position="257"/>
        <end position="272"/>
    </location>
</feature>
<sequence length="418" mass="47318">MEFSKKEMKALQGVAILFMLALHLFARKEVNGLYETFPIFNGVPLVYYIGLFGDACVPIYLFAGGYGLFISLGGEKNSKLKKNLIRILKLLINAWIILLLFIGIAFFVGRQEAFSGGTVEFFLNCFLLSNSYNGAWWYLQTYTILVLLAPTLIRLVKRYNSFNLLIISGIIYLVSYVQRIKHVIDLGDNTALILLVNATVLIGTSQLSFIVGFIFAKEKVYSKLYNKFHNIRFKNLLCGLGILMLVILHALYESMVIAPLTAITFICFFKLMDKRDWIQNILTFLGNHSTNIWLTHMFFYISIFPELIFAPKYPILIFVWLLTVCLISSFVINAIHHPIIKIIDRKNHSSNKRYNTADVHGGTISGNSIYTNIEARGIDSKDGGVGAPPYKIEDNSLVNAKLFLTTTDSNTNHKESVN</sequence>
<evidence type="ECO:0000256" key="2">
    <source>
        <dbReference type="ARBA" id="ARBA00007400"/>
    </source>
</evidence>
<dbReference type="EMBL" id="RYZZ01000007">
    <property type="protein sequence ID" value="RUQ30080.1"/>
    <property type="molecule type" value="Genomic_DNA"/>
</dbReference>
<dbReference type="AlphaFoldDB" id="A0A433HP69"/>
<protein>
    <submittedName>
        <fullName evidence="5">Acyltransferase</fullName>
    </submittedName>
</protein>
<keyword evidence="5" id="KW-0808">Transferase</keyword>
<evidence type="ECO:0000256" key="3">
    <source>
        <dbReference type="SAM" id="Phobius"/>
    </source>
</evidence>
<evidence type="ECO:0000259" key="4">
    <source>
        <dbReference type="Pfam" id="PF01757"/>
    </source>
</evidence>
<reference evidence="5 6" key="1">
    <citation type="submission" date="2018-12" db="EMBL/GenBank/DDBJ databases">
        <title>Bacillus chawlae sp. nov., Bacillus glennii sp. nov., and Bacillus saganii sp. nov. Isolated from the Vehicle Assembly Building at Kennedy Space Center where the Viking Spacecraft were Assembled.</title>
        <authorList>
            <person name="Seuylemezian A."/>
            <person name="Vaishampayan P."/>
        </authorList>
    </citation>
    <scope>NUCLEOTIDE SEQUENCE [LARGE SCALE GENOMIC DNA]</scope>
    <source>
        <strain evidence="5 6">L5</strain>
    </source>
</reference>
<dbReference type="InterPro" id="IPR002656">
    <property type="entry name" value="Acyl_transf_3_dom"/>
</dbReference>
<keyword evidence="3" id="KW-1133">Transmembrane helix</keyword>
<feature type="transmembrane region" description="Helical" evidence="3">
    <location>
        <begin position="292"/>
        <end position="309"/>
    </location>
</feature>
<comment type="similarity">
    <text evidence="2">Belongs to the acyltransferase 3 family.</text>
</comment>
<feature type="transmembrane region" description="Helical" evidence="3">
    <location>
        <begin position="192"/>
        <end position="215"/>
    </location>
</feature>
<proteinExistence type="inferred from homology"/>
<name>A0A433HP69_9BACI</name>
<evidence type="ECO:0000256" key="1">
    <source>
        <dbReference type="ARBA" id="ARBA00004370"/>
    </source>
</evidence>
<dbReference type="RefSeq" id="WP_126864102.1">
    <property type="nucleotide sequence ID" value="NZ_JAUSTX010000001.1"/>
</dbReference>
<keyword evidence="6" id="KW-1185">Reference proteome</keyword>
<keyword evidence="5" id="KW-0012">Acyltransferase</keyword>
<feature type="transmembrane region" description="Helical" evidence="3">
    <location>
        <begin position="90"/>
        <end position="109"/>
    </location>
</feature>
<gene>
    <name evidence="5" type="ORF">ELQ35_06935</name>
</gene>
<feature type="transmembrane region" description="Helical" evidence="3">
    <location>
        <begin position="162"/>
        <end position="180"/>
    </location>
</feature>
<dbReference type="GO" id="GO:0016747">
    <property type="term" value="F:acyltransferase activity, transferring groups other than amino-acyl groups"/>
    <property type="evidence" value="ECO:0007669"/>
    <property type="project" value="InterPro"/>
</dbReference>
<keyword evidence="3" id="KW-0472">Membrane</keyword>
<feature type="transmembrane region" description="Helical" evidence="3">
    <location>
        <begin position="235"/>
        <end position="251"/>
    </location>
</feature>
<comment type="caution">
    <text evidence="5">The sequence shown here is derived from an EMBL/GenBank/DDBJ whole genome shotgun (WGS) entry which is preliminary data.</text>
</comment>
<dbReference type="Proteomes" id="UP000267430">
    <property type="component" value="Unassembled WGS sequence"/>
</dbReference>
<organism evidence="5 6">
    <name type="scientific">Peribacillus cavernae</name>
    <dbReference type="NCBI Taxonomy" id="1674310"/>
    <lineage>
        <taxon>Bacteria</taxon>
        <taxon>Bacillati</taxon>
        <taxon>Bacillota</taxon>
        <taxon>Bacilli</taxon>
        <taxon>Bacillales</taxon>
        <taxon>Bacillaceae</taxon>
        <taxon>Peribacillus</taxon>
    </lineage>
</organism>
<feature type="domain" description="Acyltransferase 3" evidence="4">
    <location>
        <begin position="8"/>
        <end position="332"/>
    </location>
</feature>
<evidence type="ECO:0000313" key="5">
    <source>
        <dbReference type="EMBL" id="RUQ30080.1"/>
    </source>
</evidence>